<gene>
    <name evidence="2" type="ORF">WOLCODRAFT_155131</name>
</gene>
<accession>A0A2H3JU79</accession>
<evidence type="ECO:0000256" key="1">
    <source>
        <dbReference type="SAM" id="MobiDB-lite"/>
    </source>
</evidence>
<dbReference type="AlphaFoldDB" id="A0A2H3JU79"/>
<proteinExistence type="predicted"/>
<dbReference type="EMBL" id="KB468168">
    <property type="protein sequence ID" value="PCH45125.1"/>
    <property type="molecule type" value="Genomic_DNA"/>
</dbReference>
<keyword evidence="3" id="KW-1185">Reference proteome</keyword>
<evidence type="ECO:0000313" key="2">
    <source>
        <dbReference type="EMBL" id="PCH45125.1"/>
    </source>
</evidence>
<evidence type="ECO:0000313" key="3">
    <source>
        <dbReference type="Proteomes" id="UP000218811"/>
    </source>
</evidence>
<dbReference type="Proteomes" id="UP000218811">
    <property type="component" value="Unassembled WGS sequence"/>
</dbReference>
<reference evidence="2 3" key="1">
    <citation type="journal article" date="2012" name="Science">
        <title>The Paleozoic origin of enzymatic lignin decomposition reconstructed from 31 fungal genomes.</title>
        <authorList>
            <person name="Floudas D."/>
            <person name="Binder M."/>
            <person name="Riley R."/>
            <person name="Barry K."/>
            <person name="Blanchette R.A."/>
            <person name="Henrissat B."/>
            <person name="Martinez A.T."/>
            <person name="Otillar R."/>
            <person name="Spatafora J.W."/>
            <person name="Yadav J.S."/>
            <person name="Aerts A."/>
            <person name="Benoit I."/>
            <person name="Boyd A."/>
            <person name="Carlson A."/>
            <person name="Copeland A."/>
            <person name="Coutinho P.M."/>
            <person name="de Vries R.P."/>
            <person name="Ferreira P."/>
            <person name="Findley K."/>
            <person name="Foster B."/>
            <person name="Gaskell J."/>
            <person name="Glotzer D."/>
            <person name="Gorecki P."/>
            <person name="Heitman J."/>
            <person name="Hesse C."/>
            <person name="Hori C."/>
            <person name="Igarashi K."/>
            <person name="Jurgens J.A."/>
            <person name="Kallen N."/>
            <person name="Kersten P."/>
            <person name="Kohler A."/>
            <person name="Kuees U."/>
            <person name="Kumar T.K.A."/>
            <person name="Kuo A."/>
            <person name="LaButti K."/>
            <person name="Larrondo L.F."/>
            <person name="Lindquist E."/>
            <person name="Ling A."/>
            <person name="Lombard V."/>
            <person name="Lucas S."/>
            <person name="Lundell T."/>
            <person name="Martin R."/>
            <person name="McLaughlin D.J."/>
            <person name="Morgenstern I."/>
            <person name="Morin E."/>
            <person name="Murat C."/>
            <person name="Nagy L.G."/>
            <person name="Nolan M."/>
            <person name="Ohm R.A."/>
            <person name="Patyshakuliyeva A."/>
            <person name="Rokas A."/>
            <person name="Ruiz-Duenas F.J."/>
            <person name="Sabat G."/>
            <person name="Salamov A."/>
            <person name="Samejima M."/>
            <person name="Schmutz J."/>
            <person name="Slot J.C."/>
            <person name="St John F."/>
            <person name="Stenlid J."/>
            <person name="Sun H."/>
            <person name="Sun S."/>
            <person name="Syed K."/>
            <person name="Tsang A."/>
            <person name="Wiebenga A."/>
            <person name="Young D."/>
            <person name="Pisabarro A."/>
            <person name="Eastwood D.C."/>
            <person name="Martin F."/>
            <person name="Cullen D."/>
            <person name="Grigoriev I.V."/>
            <person name="Hibbett D.S."/>
        </authorList>
    </citation>
    <scope>NUCLEOTIDE SEQUENCE [LARGE SCALE GENOMIC DNA]</scope>
    <source>
        <strain evidence="2 3">MD-104</strain>
    </source>
</reference>
<protein>
    <submittedName>
        <fullName evidence="2">Uncharacterized protein</fullName>
    </submittedName>
</protein>
<dbReference type="OrthoDB" id="249612at2759"/>
<feature type="region of interest" description="Disordered" evidence="1">
    <location>
        <begin position="103"/>
        <end position="125"/>
    </location>
</feature>
<sequence length="125" mass="13829">MAPTQLQSIGDLHFSPEGVTAAWLASLTRSLHAHLTREVLPKIPKLTTSDPAQLAADLGWLANIVEALSVEWTPLMRWKRWVEQNESEGGGKLVVGTNCDQEEELLDQDPQSDGRKKMAKMALRA</sequence>
<name>A0A2H3JU79_WOLCO</name>
<organism evidence="2 3">
    <name type="scientific">Wolfiporia cocos (strain MD-104)</name>
    <name type="common">Brown rot fungus</name>
    <dbReference type="NCBI Taxonomy" id="742152"/>
    <lineage>
        <taxon>Eukaryota</taxon>
        <taxon>Fungi</taxon>
        <taxon>Dikarya</taxon>
        <taxon>Basidiomycota</taxon>
        <taxon>Agaricomycotina</taxon>
        <taxon>Agaricomycetes</taxon>
        <taxon>Polyporales</taxon>
        <taxon>Phaeolaceae</taxon>
        <taxon>Wolfiporia</taxon>
    </lineage>
</organism>
<dbReference type="STRING" id="742152.A0A2H3JU79"/>